<dbReference type="SUPFAM" id="SSF52821">
    <property type="entry name" value="Rhodanese/Cell cycle control phosphatase"/>
    <property type="match status" value="1"/>
</dbReference>
<comment type="caution">
    <text evidence="4">The sequence shown here is derived from an EMBL/GenBank/DDBJ whole genome shotgun (WGS) entry which is preliminary data.</text>
</comment>
<evidence type="ECO:0000259" key="3">
    <source>
        <dbReference type="PROSITE" id="PS50206"/>
    </source>
</evidence>
<sequence length="178" mass="19340">MRRYFNYFPLFFLCFLFLLTVSCSDGGKDETVTGSPAKKGTASVAAVPQKAPQQASAPPAPQGGFMSISPREAWTMLQKRDDIIFLDVRTPQERAYAAIEGSTLVAFWDLASGRVVLPKEKPLLLVCAVGGRSYTAGKLLARQGYQEVYNLEGGIENWHREGLPLVRGNSATGATGTH</sequence>
<dbReference type="Gene3D" id="3.40.250.10">
    <property type="entry name" value="Rhodanese-like domain"/>
    <property type="match status" value="1"/>
</dbReference>
<evidence type="ECO:0000313" key="5">
    <source>
        <dbReference type="Proteomes" id="UP000614424"/>
    </source>
</evidence>
<dbReference type="PANTHER" id="PTHR43031:SF1">
    <property type="entry name" value="PYRIDINE NUCLEOTIDE-DISULPHIDE OXIDOREDUCTASE"/>
    <property type="match status" value="1"/>
</dbReference>
<gene>
    <name evidence="4" type="ORF">H8E41_08275</name>
</gene>
<feature type="chain" id="PRO_5035256919" evidence="2">
    <location>
        <begin position="25"/>
        <end position="178"/>
    </location>
</feature>
<evidence type="ECO:0000256" key="1">
    <source>
        <dbReference type="SAM" id="MobiDB-lite"/>
    </source>
</evidence>
<name>A0A8J6NE89_9BACT</name>
<dbReference type="InterPro" id="IPR036873">
    <property type="entry name" value="Rhodanese-like_dom_sf"/>
</dbReference>
<protein>
    <submittedName>
        <fullName evidence="4">Rhodanese-like domain-containing protein</fullName>
    </submittedName>
</protein>
<feature type="compositionally biased region" description="Low complexity" evidence="1">
    <location>
        <begin position="43"/>
        <end position="57"/>
    </location>
</feature>
<feature type="signal peptide" evidence="2">
    <location>
        <begin position="1"/>
        <end position="24"/>
    </location>
</feature>
<reference evidence="4 5" key="1">
    <citation type="submission" date="2020-08" db="EMBL/GenBank/DDBJ databases">
        <title>Bridging the membrane lipid divide: bacteria of the FCB group superphylum have the potential to synthesize archaeal ether lipids.</title>
        <authorList>
            <person name="Villanueva L."/>
            <person name="Von Meijenfeldt F.A.B."/>
            <person name="Westbye A.B."/>
            <person name="Yadav S."/>
            <person name="Hopmans E.C."/>
            <person name="Dutilh B.E."/>
            <person name="Sinninghe Damste J.S."/>
        </authorList>
    </citation>
    <scope>NUCLEOTIDE SEQUENCE [LARGE SCALE GENOMIC DNA]</scope>
    <source>
        <strain evidence="4">NIOZ-UU47</strain>
    </source>
</reference>
<dbReference type="PANTHER" id="PTHR43031">
    <property type="entry name" value="FAD-DEPENDENT OXIDOREDUCTASE"/>
    <property type="match status" value="1"/>
</dbReference>
<organism evidence="4 5">
    <name type="scientific">Candidatus Desulfobia pelagia</name>
    <dbReference type="NCBI Taxonomy" id="2841692"/>
    <lineage>
        <taxon>Bacteria</taxon>
        <taxon>Pseudomonadati</taxon>
        <taxon>Thermodesulfobacteriota</taxon>
        <taxon>Desulfobulbia</taxon>
        <taxon>Desulfobulbales</taxon>
        <taxon>Desulfobulbaceae</taxon>
        <taxon>Candidatus Desulfobia</taxon>
    </lineage>
</organism>
<proteinExistence type="predicted"/>
<keyword evidence="2" id="KW-0732">Signal</keyword>
<dbReference type="PROSITE" id="PS50206">
    <property type="entry name" value="RHODANESE_3"/>
    <property type="match status" value="1"/>
</dbReference>
<accession>A0A8J6NE89</accession>
<dbReference type="CDD" id="cd00158">
    <property type="entry name" value="RHOD"/>
    <property type="match status" value="1"/>
</dbReference>
<evidence type="ECO:0000256" key="2">
    <source>
        <dbReference type="SAM" id="SignalP"/>
    </source>
</evidence>
<dbReference type="EMBL" id="JACNJZ010000113">
    <property type="protein sequence ID" value="MBC8317890.1"/>
    <property type="molecule type" value="Genomic_DNA"/>
</dbReference>
<dbReference type="AlphaFoldDB" id="A0A8J6NE89"/>
<dbReference type="Proteomes" id="UP000614424">
    <property type="component" value="Unassembled WGS sequence"/>
</dbReference>
<dbReference type="InterPro" id="IPR001763">
    <property type="entry name" value="Rhodanese-like_dom"/>
</dbReference>
<evidence type="ECO:0000313" key="4">
    <source>
        <dbReference type="EMBL" id="MBC8317890.1"/>
    </source>
</evidence>
<dbReference type="Pfam" id="PF00581">
    <property type="entry name" value="Rhodanese"/>
    <property type="match status" value="1"/>
</dbReference>
<feature type="domain" description="Rhodanese" evidence="3">
    <location>
        <begin position="79"/>
        <end position="167"/>
    </location>
</feature>
<dbReference type="SMART" id="SM00450">
    <property type="entry name" value="RHOD"/>
    <property type="match status" value="1"/>
</dbReference>
<dbReference type="PROSITE" id="PS51257">
    <property type="entry name" value="PROKAR_LIPOPROTEIN"/>
    <property type="match status" value="1"/>
</dbReference>
<feature type="region of interest" description="Disordered" evidence="1">
    <location>
        <begin position="43"/>
        <end position="65"/>
    </location>
</feature>
<dbReference type="InterPro" id="IPR050229">
    <property type="entry name" value="GlpE_sulfurtransferase"/>
</dbReference>